<dbReference type="Proteomes" id="UP000254503">
    <property type="component" value="Unassembled WGS sequence"/>
</dbReference>
<dbReference type="PANTHER" id="PTHR11772:SF2">
    <property type="entry name" value="ASPARAGINE SYNTHETASE [GLUTAMINE-HYDROLYZING]"/>
    <property type="match status" value="1"/>
</dbReference>
<dbReference type="InterPro" id="IPR014729">
    <property type="entry name" value="Rossmann-like_a/b/a_fold"/>
</dbReference>
<sequence>MASVYSWIDTLKEVAAQQVSDQQLETARFRFPYNTPTSKEAYLYREIFEELFPLPSAAECVPGGPSVACSSAKAIEWDEAFKKMDDPSGRAVGVHQSAYK</sequence>
<evidence type="ECO:0000256" key="2">
    <source>
        <dbReference type="ARBA" id="ARBA00022840"/>
    </source>
</evidence>
<dbReference type="GO" id="GO:0005829">
    <property type="term" value="C:cytosol"/>
    <property type="evidence" value="ECO:0007669"/>
    <property type="project" value="TreeGrafter"/>
</dbReference>
<dbReference type="GO" id="GO:0006529">
    <property type="term" value="P:asparagine biosynthetic process"/>
    <property type="evidence" value="ECO:0007669"/>
    <property type="project" value="TreeGrafter"/>
</dbReference>
<gene>
    <name evidence="3" type="primary">asnB_3</name>
    <name evidence="3" type="ORF">NCTC9045_04076</name>
</gene>
<dbReference type="EMBL" id="UGDD01000002">
    <property type="protein sequence ID" value="STJ56112.1"/>
    <property type="molecule type" value="Genomic_DNA"/>
</dbReference>
<name>A0A376X1L1_ECOLX</name>
<evidence type="ECO:0000313" key="3">
    <source>
        <dbReference type="EMBL" id="STJ56112.1"/>
    </source>
</evidence>
<organism evidence="3 4">
    <name type="scientific">Escherichia coli</name>
    <dbReference type="NCBI Taxonomy" id="562"/>
    <lineage>
        <taxon>Bacteria</taxon>
        <taxon>Pseudomonadati</taxon>
        <taxon>Pseudomonadota</taxon>
        <taxon>Gammaproteobacteria</taxon>
        <taxon>Enterobacterales</taxon>
        <taxon>Enterobacteriaceae</taxon>
        <taxon>Escherichia</taxon>
    </lineage>
</organism>
<dbReference type="InterPro" id="IPR050795">
    <property type="entry name" value="Asn_Synthetase"/>
</dbReference>
<evidence type="ECO:0000256" key="1">
    <source>
        <dbReference type="ARBA" id="ARBA00022741"/>
    </source>
</evidence>
<keyword evidence="1" id="KW-0547">Nucleotide-binding</keyword>
<dbReference type="AlphaFoldDB" id="A0A376X1L1"/>
<reference evidence="3 4" key="1">
    <citation type="submission" date="2018-06" db="EMBL/GenBank/DDBJ databases">
        <authorList>
            <consortium name="Pathogen Informatics"/>
            <person name="Doyle S."/>
        </authorList>
    </citation>
    <scope>NUCLEOTIDE SEQUENCE [LARGE SCALE GENOMIC DNA]</scope>
    <source>
        <strain evidence="3 4">NCTC9045</strain>
    </source>
</reference>
<proteinExistence type="predicted"/>
<dbReference type="GO" id="GO:0005524">
    <property type="term" value="F:ATP binding"/>
    <property type="evidence" value="ECO:0007669"/>
    <property type="project" value="UniProtKB-KW"/>
</dbReference>
<dbReference type="EC" id="6.3.5.4" evidence="3"/>
<dbReference type="Gene3D" id="3.40.50.620">
    <property type="entry name" value="HUPs"/>
    <property type="match status" value="1"/>
</dbReference>
<keyword evidence="3" id="KW-0436">Ligase</keyword>
<evidence type="ECO:0000313" key="4">
    <source>
        <dbReference type="Proteomes" id="UP000254503"/>
    </source>
</evidence>
<accession>A0A376X1L1</accession>
<keyword evidence="2" id="KW-0067">ATP-binding</keyword>
<dbReference type="GO" id="GO:0004066">
    <property type="term" value="F:asparagine synthase (glutamine-hydrolyzing) activity"/>
    <property type="evidence" value="ECO:0007669"/>
    <property type="project" value="UniProtKB-EC"/>
</dbReference>
<dbReference type="PANTHER" id="PTHR11772">
    <property type="entry name" value="ASPARAGINE SYNTHETASE"/>
    <property type="match status" value="1"/>
</dbReference>
<protein>
    <submittedName>
        <fullName evidence="3">Asparagine synthetase B</fullName>
        <ecNumber evidence="3">6.3.5.4</ecNumber>
    </submittedName>
</protein>